<dbReference type="RefSeq" id="XP_022578535.1">
    <property type="nucleotide sequence ID" value="XM_022727292.1"/>
</dbReference>
<evidence type="ECO:0000313" key="1">
    <source>
        <dbReference type="EMBL" id="OJJ44025.1"/>
    </source>
</evidence>
<protein>
    <submittedName>
        <fullName evidence="1">Uncharacterized protein</fullName>
    </submittedName>
</protein>
<dbReference type="EMBL" id="KV878349">
    <property type="protein sequence ID" value="OJJ44025.1"/>
    <property type="molecule type" value="Genomic_DNA"/>
</dbReference>
<dbReference type="VEuPathDB" id="FungiDB:ASPZODRAFT_18799"/>
<evidence type="ECO:0000313" key="2">
    <source>
        <dbReference type="Proteomes" id="UP000184188"/>
    </source>
</evidence>
<keyword evidence="2" id="KW-1185">Reference proteome</keyword>
<organism evidence="1 2">
    <name type="scientific">Penicilliopsis zonata CBS 506.65</name>
    <dbReference type="NCBI Taxonomy" id="1073090"/>
    <lineage>
        <taxon>Eukaryota</taxon>
        <taxon>Fungi</taxon>
        <taxon>Dikarya</taxon>
        <taxon>Ascomycota</taxon>
        <taxon>Pezizomycotina</taxon>
        <taxon>Eurotiomycetes</taxon>
        <taxon>Eurotiomycetidae</taxon>
        <taxon>Eurotiales</taxon>
        <taxon>Aspergillaceae</taxon>
        <taxon>Penicilliopsis</taxon>
    </lineage>
</organism>
<dbReference type="GeneID" id="34613756"/>
<gene>
    <name evidence="1" type="ORF">ASPZODRAFT_18799</name>
</gene>
<reference evidence="2" key="1">
    <citation type="journal article" date="2017" name="Genome Biol.">
        <title>Comparative genomics reveals high biological diversity and specific adaptations in the industrially and medically important fungal genus Aspergillus.</title>
        <authorList>
            <person name="de Vries R.P."/>
            <person name="Riley R."/>
            <person name="Wiebenga A."/>
            <person name="Aguilar-Osorio G."/>
            <person name="Amillis S."/>
            <person name="Uchima C.A."/>
            <person name="Anderluh G."/>
            <person name="Asadollahi M."/>
            <person name="Askin M."/>
            <person name="Barry K."/>
            <person name="Battaglia E."/>
            <person name="Bayram O."/>
            <person name="Benocci T."/>
            <person name="Braus-Stromeyer S.A."/>
            <person name="Caldana C."/>
            <person name="Canovas D."/>
            <person name="Cerqueira G.C."/>
            <person name="Chen F."/>
            <person name="Chen W."/>
            <person name="Choi C."/>
            <person name="Clum A."/>
            <person name="Dos Santos R.A."/>
            <person name="Damasio A.R."/>
            <person name="Diallinas G."/>
            <person name="Emri T."/>
            <person name="Fekete E."/>
            <person name="Flipphi M."/>
            <person name="Freyberg S."/>
            <person name="Gallo A."/>
            <person name="Gournas C."/>
            <person name="Habgood R."/>
            <person name="Hainaut M."/>
            <person name="Harispe M.L."/>
            <person name="Henrissat B."/>
            <person name="Hilden K.S."/>
            <person name="Hope R."/>
            <person name="Hossain A."/>
            <person name="Karabika E."/>
            <person name="Karaffa L."/>
            <person name="Karanyi Z."/>
            <person name="Krasevec N."/>
            <person name="Kuo A."/>
            <person name="Kusch H."/>
            <person name="LaButti K."/>
            <person name="Lagendijk E.L."/>
            <person name="Lapidus A."/>
            <person name="Levasseur A."/>
            <person name="Lindquist E."/>
            <person name="Lipzen A."/>
            <person name="Logrieco A.F."/>
            <person name="MacCabe A."/>
            <person name="Maekelae M.R."/>
            <person name="Malavazi I."/>
            <person name="Melin P."/>
            <person name="Meyer V."/>
            <person name="Mielnichuk N."/>
            <person name="Miskei M."/>
            <person name="Molnar A.P."/>
            <person name="Mule G."/>
            <person name="Ngan C.Y."/>
            <person name="Orejas M."/>
            <person name="Orosz E."/>
            <person name="Ouedraogo J.P."/>
            <person name="Overkamp K.M."/>
            <person name="Park H.-S."/>
            <person name="Perrone G."/>
            <person name="Piumi F."/>
            <person name="Punt P.J."/>
            <person name="Ram A.F."/>
            <person name="Ramon A."/>
            <person name="Rauscher S."/>
            <person name="Record E."/>
            <person name="Riano-Pachon D.M."/>
            <person name="Robert V."/>
            <person name="Roehrig J."/>
            <person name="Ruller R."/>
            <person name="Salamov A."/>
            <person name="Salih N.S."/>
            <person name="Samson R.A."/>
            <person name="Sandor E."/>
            <person name="Sanguinetti M."/>
            <person name="Schuetze T."/>
            <person name="Sepcic K."/>
            <person name="Shelest E."/>
            <person name="Sherlock G."/>
            <person name="Sophianopoulou V."/>
            <person name="Squina F.M."/>
            <person name="Sun H."/>
            <person name="Susca A."/>
            <person name="Todd R.B."/>
            <person name="Tsang A."/>
            <person name="Unkles S.E."/>
            <person name="van de Wiele N."/>
            <person name="van Rossen-Uffink D."/>
            <person name="Oliveira J.V."/>
            <person name="Vesth T.C."/>
            <person name="Visser J."/>
            <person name="Yu J.-H."/>
            <person name="Zhou M."/>
            <person name="Andersen M.R."/>
            <person name="Archer D.B."/>
            <person name="Baker S.E."/>
            <person name="Benoit I."/>
            <person name="Brakhage A.A."/>
            <person name="Braus G.H."/>
            <person name="Fischer R."/>
            <person name="Frisvad J.C."/>
            <person name="Goldman G.H."/>
            <person name="Houbraken J."/>
            <person name="Oakley B."/>
            <person name="Pocsi I."/>
            <person name="Scazzocchio C."/>
            <person name="Seiboth B."/>
            <person name="vanKuyk P.A."/>
            <person name="Wortman J."/>
            <person name="Dyer P.S."/>
            <person name="Grigoriev I.V."/>
        </authorList>
    </citation>
    <scope>NUCLEOTIDE SEQUENCE [LARGE SCALE GENOMIC DNA]</scope>
    <source>
        <strain evidence="2">CBS 506.65</strain>
    </source>
</reference>
<proteinExistence type="predicted"/>
<sequence>MPEHPRWDRCSPPVQSATYEAPKIRFAVHTKRCMETYIRGRPRSIRFAELASSFSVENFASVRLLCLCVYGGGSESPASDSIFELTCICPAPSPRTSTIRAPVGSAAITLPVAANAAVDAAHPSAPVIRRAARSIAEIGGALLSWGVDAPVIVTNVRIISLQTVVAVPVGSSYSLALAPLLNRGRRSPRHPTVDLPAATSAPPLPHKHTHTHSQFFFMPTLHLEIALIHCG</sequence>
<accession>A0A1L9SA21</accession>
<dbReference type="Proteomes" id="UP000184188">
    <property type="component" value="Unassembled WGS sequence"/>
</dbReference>
<dbReference type="AlphaFoldDB" id="A0A1L9SA21"/>
<name>A0A1L9SA21_9EURO</name>